<evidence type="ECO:0000259" key="1">
    <source>
        <dbReference type="PROSITE" id="PS50943"/>
    </source>
</evidence>
<dbReference type="SUPFAM" id="SSF47413">
    <property type="entry name" value="lambda repressor-like DNA-binding domains"/>
    <property type="match status" value="1"/>
</dbReference>
<protein>
    <submittedName>
        <fullName evidence="2">Helix-turn-helix transcriptional regulator</fullName>
    </submittedName>
</protein>
<sequence length="85" mass="8898">MISAGQLRAARALLGIDQKELAELSGLSLPTIQRMEGSDGVIRGNVDSLMKLLDALDRAGIIVIRPGDVSDAAGGRGVRLKSDMP</sequence>
<dbReference type="PROSITE" id="PS50943">
    <property type="entry name" value="HTH_CROC1"/>
    <property type="match status" value="1"/>
</dbReference>
<dbReference type="SMART" id="SM00530">
    <property type="entry name" value="HTH_XRE"/>
    <property type="match status" value="1"/>
</dbReference>
<feature type="domain" description="HTH cro/C1-type" evidence="1">
    <location>
        <begin position="7"/>
        <end position="62"/>
    </location>
</feature>
<evidence type="ECO:0000313" key="2">
    <source>
        <dbReference type="EMBL" id="MCF3947540.1"/>
    </source>
</evidence>
<dbReference type="Pfam" id="PF01381">
    <property type="entry name" value="HTH_3"/>
    <property type="match status" value="1"/>
</dbReference>
<comment type="caution">
    <text evidence="2">The sequence shown here is derived from an EMBL/GenBank/DDBJ whole genome shotgun (WGS) entry which is preliminary data.</text>
</comment>
<organism evidence="2 3">
    <name type="scientific">Acidiphilium iwatense</name>
    <dbReference type="NCBI Taxonomy" id="768198"/>
    <lineage>
        <taxon>Bacteria</taxon>
        <taxon>Pseudomonadati</taxon>
        <taxon>Pseudomonadota</taxon>
        <taxon>Alphaproteobacteria</taxon>
        <taxon>Acetobacterales</taxon>
        <taxon>Acidocellaceae</taxon>
        <taxon>Acidiphilium</taxon>
    </lineage>
</organism>
<dbReference type="EMBL" id="JAKGBZ010000025">
    <property type="protein sequence ID" value="MCF3947540.1"/>
    <property type="molecule type" value="Genomic_DNA"/>
</dbReference>
<accession>A0ABS9DZG0</accession>
<keyword evidence="3" id="KW-1185">Reference proteome</keyword>
<dbReference type="Proteomes" id="UP001521209">
    <property type="component" value="Unassembled WGS sequence"/>
</dbReference>
<dbReference type="Gene3D" id="1.10.260.40">
    <property type="entry name" value="lambda repressor-like DNA-binding domains"/>
    <property type="match status" value="1"/>
</dbReference>
<evidence type="ECO:0000313" key="3">
    <source>
        <dbReference type="Proteomes" id="UP001521209"/>
    </source>
</evidence>
<gene>
    <name evidence="2" type="ORF">L2A60_12715</name>
</gene>
<dbReference type="InterPro" id="IPR010982">
    <property type="entry name" value="Lambda_DNA-bd_dom_sf"/>
</dbReference>
<reference evidence="2 3" key="1">
    <citation type="submission" date="2022-01" db="EMBL/GenBank/DDBJ databases">
        <authorList>
            <person name="Won M."/>
            <person name="Kim S.-J."/>
            <person name="Kwon S.-W."/>
        </authorList>
    </citation>
    <scope>NUCLEOTIDE SEQUENCE [LARGE SCALE GENOMIC DNA]</scope>
    <source>
        <strain evidence="2 3">KCTC 23505</strain>
    </source>
</reference>
<proteinExistence type="predicted"/>
<dbReference type="InterPro" id="IPR001387">
    <property type="entry name" value="Cro/C1-type_HTH"/>
</dbReference>
<dbReference type="CDD" id="cd00093">
    <property type="entry name" value="HTH_XRE"/>
    <property type="match status" value="1"/>
</dbReference>
<dbReference type="RefSeq" id="WP_235704790.1">
    <property type="nucleotide sequence ID" value="NZ_JAKGBZ010000025.1"/>
</dbReference>
<name>A0ABS9DZG0_9PROT</name>